<dbReference type="AlphaFoldDB" id="G7JZT6"/>
<dbReference type="PaxDb" id="3880-AES94390"/>
<reference evidence="1 4" key="1">
    <citation type="journal article" date="2011" name="Nature">
        <title>The Medicago genome provides insight into the evolution of rhizobial symbioses.</title>
        <authorList>
            <person name="Young N.D."/>
            <person name="Debelle F."/>
            <person name="Oldroyd G.E."/>
            <person name="Geurts R."/>
            <person name="Cannon S.B."/>
            <person name="Udvardi M.K."/>
            <person name="Benedito V.A."/>
            <person name="Mayer K.F."/>
            <person name="Gouzy J."/>
            <person name="Schoof H."/>
            <person name="Van de Peer Y."/>
            <person name="Proost S."/>
            <person name="Cook D.R."/>
            <person name="Meyers B.C."/>
            <person name="Spannagl M."/>
            <person name="Cheung F."/>
            <person name="De Mita S."/>
            <person name="Krishnakumar V."/>
            <person name="Gundlach H."/>
            <person name="Zhou S."/>
            <person name="Mudge J."/>
            <person name="Bharti A.K."/>
            <person name="Murray J.D."/>
            <person name="Naoumkina M.A."/>
            <person name="Rosen B."/>
            <person name="Silverstein K.A."/>
            <person name="Tang H."/>
            <person name="Rombauts S."/>
            <person name="Zhao P.X."/>
            <person name="Zhou P."/>
            <person name="Barbe V."/>
            <person name="Bardou P."/>
            <person name="Bechner M."/>
            <person name="Bellec A."/>
            <person name="Berger A."/>
            <person name="Berges H."/>
            <person name="Bidwell S."/>
            <person name="Bisseling T."/>
            <person name="Choisne N."/>
            <person name="Couloux A."/>
            <person name="Denny R."/>
            <person name="Deshpande S."/>
            <person name="Dai X."/>
            <person name="Doyle J.J."/>
            <person name="Dudez A.M."/>
            <person name="Farmer A.D."/>
            <person name="Fouteau S."/>
            <person name="Franken C."/>
            <person name="Gibelin C."/>
            <person name="Gish J."/>
            <person name="Goldstein S."/>
            <person name="Gonzalez A.J."/>
            <person name="Green P.J."/>
            <person name="Hallab A."/>
            <person name="Hartog M."/>
            <person name="Hua A."/>
            <person name="Humphray S.J."/>
            <person name="Jeong D.H."/>
            <person name="Jing Y."/>
            <person name="Jocker A."/>
            <person name="Kenton S.M."/>
            <person name="Kim D.J."/>
            <person name="Klee K."/>
            <person name="Lai H."/>
            <person name="Lang C."/>
            <person name="Lin S."/>
            <person name="Macmil S.L."/>
            <person name="Magdelenat G."/>
            <person name="Matthews L."/>
            <person name="McCorrison J."/>
            <person name="Monaghan E.L."/>
            <person name="Mun J.H."/>
            <person name="Najar F.Z."/>
            <person name="Nicholson C."/>
            <person name="Noirot C."/>
            <person name="O'Bleness M."/>
            <person name="Paule C.R."/>
            <person name="Poulain J."/>
            <person name="Prion F."/>
            <person name="Qin B."/>
            <person name="Qu C."/>
            <person name="Retzel E.F."/>
            <person name="Riddle C."/>
            <person name="Sallet E."/>
            <person name="Samain S."/>
            <person name="Samson N."/>
            <person name="Sanders I."/>
            <person name="Saurat O."/>
            <person name="Scarpelli C."/>
            <person name="Schiex T."/>
            <person name="Segurens B."/>
            <person name="Severin A.J."/>
            <person name="Sherrier D.J."/>
            <person name="Shi R."/>
            <person name="Sims S."/>
            <person name="Singer S.R."/>
            <person name="Sinharoy S."/>
            <person name="Sterck L."/>
            <person name="Viollet A."/>
            <person name="Wang B.B."/>
            <person name="Wang K."/>
            <person name="Wang M."/>
            <person name="Wang X."/>
            <person name="Warfsmann J."/>
            <person name="Weissenbach J."/>
            <person name="White D.D."/>
            <person name="White J.D."/>
            <person name="Wiley G.B."/>
            <person name="Wincker P."/>
            <person name="Xing Y."/>
            <person name="Yang L."/>
            <person name="Yao Z."/>
            <person name="Ying F."/>
            <person name="Zhai J."/>
            <person name="Zhou L."/>
            <person name="Zuber A."/>
            <person name="Denarie J."/>
            <person name="Dixon R.A."/>
            <person name="May G.D."/>
            <person name="Schwartz D.C."/>
            <person name="Rogers J."/>
            <person name="Quetier F."/>
            <person name="Town C.D."/>
            <person name="Roe B.A."/>
        </authorList>
    </citation>
    <scope>NUCLEOTIDE SEQUENCE [LARGE SCALE GENOMIC DNA]</scope>
    <source>
        <strain evidence="1">A17</strain>
        <strain evidence="3 4">cv. Jemalong A17</strain>
    </source>
</reference>
<protein>
    <submittedName>
        <fullName evidence="1 3">Uncharacterized protein</fullName>
    </submittedName>
</protein>
<evidence type="ECO:0000313" key="4">
    <source>
        <dbReference type="Proteomes" id="UP000002051"/>
    </source>
</evidence>
<name>G7JZT6_MEDTR</name>
<proteinExistence type="predicted"/>
<reference evidence="2" key="4">
    <citation type="journal article" date="2018" name="Nat. Plants">
        <title>Whole-genome landscape of Medicago truncatula symbiotic genes.</title>
        <authorList>
            <person name="Pecrix Y."/>
            <person name="Gamas P."/>
            <person name="Carrere S."/>
        </authorList>
    </citation>
    <scope>NUCLEOTIDE SEQUENCE</scope>
    <source>
        <tissue evidence="2">Leaves</tissue>
    </source>
</reference>
<keyword evidence="4" id="KW-1185">Reference proteome</keyword>
<dbReference type="EMBL" id="CM001221">
    <property type="protein sequence ID" value="AES94390.1"/>
    <property type="molecule type" value="Genomic_DNA"/>
</dbReference>
<dbReference type="Proteomes" id="UP000265566">
    <property type="component" value="Chromosome 5"/>
</dbReference>
<accession>G7JZT6</accession>
<reference evidence="3" key="3">
    <citation type="submission" date="2015-04" db="UniProtKB">
        <authorList>
            <consortium name="EnsemblPlants"/>
        </authorList>
    </citation>
    <scope>IDENTIFICATION</scope>
    <source>
        <strain evidence="3">cv. Jemalong A17</strain>
    </source>
</reference>
<reference evidence="1 4" key="2">
    <citation type="journal article" date="2014" name="BMC Genomics">
        <title>An improved genome release (version Mt4.0) for the model legume Medicago truncatula.</title>
        <authorList>
            <person name="Tang H."/>
            <person name="Krishnakumar V."/>
            <person name="Bidwell S."/>
            <person name="Rosen B."/>
            <person name="Chan A."/>
            <person name="Zhou S."/>
            <person name="Gentzbittel L."/>
            <person name="Childs K.L."/>
            <person name="Yandell M."/>
            <person name="Gundlach H."/>
            <person name="Mayer K.F."/>
            <person name="Schwartz D.C."/>
            <person name="Town C.D."/>
        </authorList>
    </citation>
    <scope>GENOME REANNOTATION</scope>
    <source>
        <strain evidence="3 4">cv. Jemalong A17</strain>
    </source>
</reference>
<gene>
    <name evidence="1" type="ordered locus">MTR_5g013960</name>
    <name evidence="2" type="ORF">MtrunA17_Chr5g0400171</name>
</gene>
<dbReference type="HOGENOM" id="CLU_2816272_0_0_1"/>
<dbReference type="Proteomes" id="UP000002051">
    <property type="component" value="Chromosome 5"/>
</dbReference>
<dbReference type="EnsemblPlants" id="AES94390">
    <property type="protein sequence ID" value="AES94390"/>
    <property type="gene ID" value="MTR_5g013960"/>
</dbReference>
<evidence type="ECO:0000313" key="2">
    <source>
        <dbReference type="EMBL" id="RHN53836.1"/>
    </source>
</evidence>
<sequence>MDGDENARGGRENLDADLANTNYLVLYSHVDGDRNFAHRDDSDEVCTATMIEASHIDTTLKASLQRR</sequence>
<dbReference type="EMBL" id="PSQE01000005">
    <property type="protein sequence ID" value="RHN53836.1"/>
    <property type="molecule type" value="Genomic_DNA"/>
</dbReference>
<evidence type="ECO:0000313" key="1">
    <source>
        <dbReference type="EMBL" id="AES94390.1"/>
    </source>
</evidence>
<evidence type="ECO:0000313" key="3">
    <source>
        <dbReference type="EnsemblPlants" id="AES94390"/>
    </source>
</evidence>
<dbReference type="Gramene" id="rna28788">
    <property type="protein sequence ID" value="RHN53836.1"/>
    <property type="gene ID" value="gene28788"/>
</dbReference>
<organism evidence="1 4">
    <name type="scientific">Medicago truncatula</name>
    <name type="common">Barrel medic</name>
    <name type="synonym">Medicago tribuloides</name>
    <dbReference type="NCBI Taxonomy" id="3880"/>
    <lineage>
        <taxon>Eukaryota</taxon>
        <taxon>Viridiplantae</taxon>
        <taxon>Streptophyta</taxon>
        <taxon>Embryophyta</taxon>
        <taxon>Tracheophyta</taxon>
        <taxon>Spermatophyta</taxon>
        <taxon>Magnoliopsida</taxon>
        <taxon>eudicotyledons</taxon>
        <taxon>Gunneridae</taxon>
        <taxon>Pentapetalae</taxon>
        <taxon>rosids</taxon>
        <taxon>fabids</taxon>
        <taxon>Fabales</taxon>
        <taxon>Fabaceae</taxon>
        <taxon>Papilionoideae</taxon>
        <taxon>50 kb inversion clade</taxon>
        <taxon>NPAAA clade</taxon>
        <taxon>Hologalegina</taxon>
        <taxon>IRL clade</taxon>
        <taxon>Trifolieae</taxon>
        <taxon>Medicago</taxon>
    </lineage>
</organism>